<sequence>MAGRGDEVPRPNPWHIRFADRRAAEGWGHLLAQAPENLDRAWVAITSDPRHVDSRQHPLRGALGEVKIGGESLEQWQYEATSGGRLWYAIDEEQRTLWITRAGTGHPKATDSRRGR</sequence>
<gene>
    <name evidence="1" type="ORF">GCM10012278_57520</name>
</gene>
<dbReference type="Proteomes" id="UP000660745">
    <property type="component" value="Unassembled WGS sequence"/>
</dbReference>
<evidence type="ECO:0000313" key="2">
    <source>
        <dbReference type="Proteomes" id="UP000660745"/>
    </source>
</evidence>
<reference evidence="1" key="2">
    <citation type="submission" date="2020-09" db="EMBL/GenBank/DDBJ databases">
        <authorList>
            <person name="Sun Q."/>
            <person name="Zhou Y."/>
        </authorList>
    </citation>
    <scope>NUCLEOTIDE SEQUENCE</scope>
    <source>
        <strain evidence="1">CGMCC 4.7430</strain>
    </source>
</reference>
<dbReference type="EMBL" id="BMNK01000011">
    <property type="protein sequence ID" value="GGP11903.1"/>
    <property type="molecule type" value="Genomic_DNA"/>
</dbReference>
<proteinExistence type="predicted"/>
<comment type="caution">
    <text evidence="1">The sequence shown here is derived from an EMBL/GenBank/DDBJ whole genome shotgun (WGS) entry which is preliminary data.</text>
</comment>
<organism evidence="1 2">
    <name type="scientific">Nonomuraea glycinis</name>
    <dbReference type="NCBI Taxonomy" id="2047744"/>
    <lineage>
        <taxon>Bacteria</taxon>
        <taxon>Bacillati</taxon>
        <taxon>Actinomycetota</taxon>
        <taxon>Actinomycetes</taxon>
        <taxon>Streptosporangiales</taxon>
        <taxon>Streptosporangiaceae</taxon>
        <taxon>Nonomuraea</taxon>
    </lineage>
</organism>
<reference evidence="1" key="1">
    <citation type="journal article" date="2014" name="Int. J. Syst. Evol. Microbiol.">
        <title>Complete genome sequence of Corynebacterium casei LMG S-19264T (=DSM 44701T), isolated from a smear-ripened cheese.</title>
        <authorList>
            <consortium name="US DOE Joint Genome Institute (JGI-PGF)"/>
            <person name="Walter F."/>
            <person name="Albersmeier A."/>
            <person name="Kalinowski J."/>
            <person name="Ruckert C."/>
        </authorList>
    </citation>
    <scope>NUCLEOTIDE SEQUENCE</scope>
    <source>
        <strain evidence="1">CGMCC 4.7430</strain>
    </source>
</reference>
<evidence type="ECO:0000313" key="1">
    <source>
        <dbReference type="EMBL" id="GGP11903.1"/>
    </source>
</evidence>
<accession>A0A918AB86</accession>
<name>A0A918AB86_9ACTN</name>
<dbReference type="AlphaFoldDB" id="A0A918AB86"/>
<protein>
    <submittedName>
        <fullName evidence="1">Uncharacterized protein</fullName>
    </submittedName>
</protein>
<keyword evidence="2" id="KW-1185">Reference proteome</keyword>